<proteinExistence type="predicted"/>
<dbReference type="Gene3D" id="3.40.190.10">
    <property type="entry name" value="Periplasmic binding protein-like II"/>
    <property type="match status" value="2"/>
</dbReference>
<dbReference type="InterPro" id="IPR006059">
    <property type="entry name" value="SBP"/>
</dbReference>
<gene>
    <name evidence="2" type="ORF">GCM10010911_01590</name>
</gene>
<organism evidence="2 3">
    <name type="scientific">Paenibacillus nasutitermitis</name>
    <dbReference type="NCBI Taxonomy" id="1652958"/>
    <lineage>
        <taxon>Bacteria</taxon>
        <taxon>Bacillati</taxon>
        <taxon>Bacillota</taxon>
        <taxon>Bacilli</taxon>
        <taxon>Bacillales</taxon>
        <taxon>Paenibacillaceae</taxon>
        <taxon>Paenibacillus</taxon>
    </lineage>
</organism>
<protein>
    <submittedName>
        <fullName evidence="2">ABC transporter</fullName>
    </submittedName>
</protein>
<name>A0A916YJJ3_9BACL</name>
<dbReference type="AlphaFoldDB" id="A0A916YJJ3"/>
<dbReference type="InterPro" id="IPR050490">
    <property type="entry name" value="Bact_solute-bd_prot1"/>
</dbReference>
<dbReference type="SUPFAM" id="SSF53850">
    <property type="entry name" value="Periplasmic binding protein-like II"/>
    <property type="match status" value="1"/>
</dbReference>
<dbReference type="PANTHER" id="PTHR43649:SF12">
    <property type="entry name" value="DIACETYLCHITOBIOSE BINDING PROTEIN DASA"/>
    <property type="match status" value="1"/>
</dbReference>
<feature type="signal peptide" evidence="1">
    <location>
        <begin position="1"/>
        <end position="25"/>
    </location>
</feature>
<comment type="caution">
    <text evidence="2">The sequence shown here is derived from an EMBL/GenBank/DDBJ whole genome shotgun (WGS) entry which is preliminary data.</text>
</comment>
<reference evidence="2" key="1">
    <citation type="journal article" date="2014" name="Int. J. Syst. Evol. Microbiol.">
        <title>Complete genome sequence of Corynebacterium casei LMG S-19264T (=DSM 44701T), isolated from a smear-ripened cheese.</title>
        <authorList>
            <consortium name="US DOE Joint Genome Institute (JGI-PGF)"/>
            <person name="Walter F."/>
            <person name="Albersmeier A."/>
            <person name="Kalinowski J."/>
            <person name="Ruckert C."/>
        </authorList>
    </citation>
    <scope>NUCLEOTIDE SEQUENCE</scope>
    <source>
        <strain evidence="2">CGMCC 1.15178</strain>
    </source>
</reference>
<keyword evidence="3" id="KW-1185">Reference proteome</keyword>
<dbReference type="PROSITE" id="PS51257">
    <property type="entry name" value="PROKAR_LIPOPROTEIN"/>
    <property type="match status" value="1"/>
</dbReference>
<dbReference type="EMBL" id="BMHP01000001">
    <property type="protein sequence ID" value="GGD47747.1"/>
    <property type="molecule type" value="Genomic_DNA"/>
</dbReference>
<evidence type="ECO:0000313" key="3">
    <source>
        <dbReference type="Proteomes" id="UP000612456"/>
    </source>
</evidence>
<dbReference type="Pfam" id="PF01547">
    <property type="entry name" value="SBP_bac_1"/>
    <property type="match status" value="1"/>
</dbReference>
<evidence type="ECO:0000256" key="1">
    <source>
        <dbReference type="SAM" id="SignalP"/>
    </source>
</evidence>
<reference evidence="2" key="2">
    <citation type="submission" date="2020-09" db="EMBL/GenBank/DDBJ databases">
        <authorList>
            <person name="Sun Q."/>
            <person name="Zhou Y."/>
        </authorList>
    </citation>
    <scope>NUCLEOTIDE SEQUENCE</scope>
    <source>
        <strain evidence="2">CGMCC 1.15178</strain>
    </source>
</reference>
<sequence length="571" mass="64000">MRTKWTKWITIPVLAGLLLTGCTSNNNNSGNSGSSEADKAGKPETWIADRTITGLLFIDSDDVSKDINPEIAKVIKERTGITLQLEAVNSSRAVDGMIAGFASGDLPDFIVSYLDHSARPEMPVLVKAAKEGVLTDLTPLMKNTKVYSNYLKDDYLPLDSKNGIMFRPDLNGSSYFVHMRITKGEQHESLKFFGGPFIRKDIAEALQIDPRTITSTEQVYELAKKIKEGNFKDNNGKAVIPIGPQYWGNGNHEVGTLFRDITWGSPDQKFYKNQEGKIIHESNTDYMMKRIELVQKMLDEKLMAADNYTMEGNRATEGAINGSFAIISEMHNNLDFNKDMHYLPLGPIDRVDGPYQMVRTYKEGSFVWSIPSTTKKPQEVMDFADFLASREGKLLWQYGLEGRDYTLDDKGNPLVKQEVLDLKAKDPEAAKELGFEGAGNNWGQYLGWTDANRFEDFGEAEYGESVLPSAYDAQNKIADYWSYDEKKKNALIVDGYRPLSFINESASGTDLQTALDNYSDSMIRAFYAKSMDKAKSIMDSAKKQLQAAGLQQYEELLNQKNSDPSTPIITQ</sequence>
<keyword evidence="1" id="KW-0732">Signal</keyword>
<accession>A0A916YJJ3</accession>
<evidence type="ECO:0000313" key="2">
    <source>
        <dbReference type="EMBL" id="GGD47747.1"/>
    </source>
</evidence>
<dbReference type="RefSeq" id="WP_229749975.1">
    <property type="nucleotide sequence ID" value="NZ_BMHP01000001.1"/>
</dbReference>
<dbReference type="Proteomes" id="UP000612456">
    <property type="component" value="Unassembled WGS sequence"/>
</dbReference>
<feature type="chain" id="PRO_5038941736" evidence="1">
    <location>
        <begin position="26"/>
        <end position="571"/>
    </location>
</feature>
<dbReference type="PANTHER" id="PTHR43649">
    <property type="entry name" value="ARABINOSE-BINDING PROTEIN-RELATED"/>
    <property type="match status" value="1"/>
</dbReference>